<name>A0A9N9JWE9_9GLOM</name>
<reference evidence="1" key="1">
    <citation type="submission" date="2021-06" db="EMBL/GenBank/DDBJ databases">
        <authorList>
            <person name="Kallberg Y."/>
            <person name="Tangrot J."/>
            <person name="Rosling A."/>
        </authorList>
    </citation>
    <scope>NUCLEOTIDE SEQUENCE</scope>
    <source>
        <strain evidence="1">IN212</strain>
    </source>
</reference>
<evidence type="ECO:0000313" key="2">
    <source>
        <dbReference type="Proteomes" id="UP000789396"/>
    </source>
</evidence>
<accession>A0A9N9JWE9</accession>
<feature type="non-terminal residue" evidence="1">
    <location>
        <position position="171"/>
    </location>
</feature>
<evidence type="ECO:0000313" key="1">
    <source>
        <dbReference type="EMBL" id="CAG8796804.1"/>
    </source>
</evidence>
<sequence>TQTRRNNQKVKAALKYTGDISDAFPESNDTFEACSLANSNQTDTLIQALNELIGSYKREKFLSLHGKALRMSKNSLFLVDTSVFIDFFRGAPSDAFKVLLSKNQIILSLTVKLEILRGTRKKDAHIVQDVLSGLRQLSAFPNATTCLSLLNKAKGTGLLGGIPDLLIMADA</sequence>
<protein>
    <submittedName>
        <fullName evidence="1">13354_t:CDS:1</fullName>
    </submittedName>
</protein>
<dbReference type="InterPro" id="IPR029060">
    <property type="entry name" value="PIN-like_dom_sf"/>
</dbReference>
<dbReference type="EMBL" id="CAJVPZ010067149">
    <property type="protein sequence ID" value="CAG8796804.1"/>
    <property type="molecule type" value="Genomic_DNA"/>
</dbReference>
<comment type="caution">
    <text evidence="1">The sequence shown here is derived from an EMBL/GenBank/DDBJ whole genome shotgun (WGS) entry which is preliminary data.</text>
</comment>
<dbReference type="Proteomes" id="UP000789396">
    <property type="component" value="Unassembled WGS sequence"/>
</dbReference>
<organism evidence="1 2">
    <name type="scientific">Racocetra fulgida</name>
    <dbReference type="NCBI Taxonomy" id="60492"/>
    <lineage>
        <taxon>Eukaryota</taxon>
        <taxon>Fungi</taxon>
        <taxon>Fungi incertae sedis</taxon>
        <taxon>Mucoromycota</taxon>
        <taxon>Glomeromycotina</taxon>
        <taxon>Glomeromycetes</taxon>
        <taxon>Diversisporales</taxon>
        <taxon>Gigasporaceae</taxon>
        <taxon>Racocetra</taxon>
    </lineage>
</organism>
<proteinExistence type="predicted"/>
<dbReference type="Gene3D" id="3.40.50.1010">
    <property type="entry name" value="5'-nuclease"/>
    <property type="match status" value="1"/>
</dbReference>
<keyword evidence="2" id="KW-1185">Reference proteome</keyword>
<dbReference type="AlphaFoldDB" id="A0A9N9JWE9"/>
<dbReference type="SUPFAM" id="SSF88723">
    <property type="entry name" value="PIN domain-like"/>
    <property type="match status" value="1"/>
</dbReference>
<gene>
    <name evidence="1" type="ORF">RFULGI_LOCUS17311</name>
</gene>
<feature type="non-terminal residue" evidence="1">
    <location>
        <position position="1"/>
    </location>
</feature>